<dbReference type="Proteomes" id="UP000597617">
    <property type="component" value="Unassembled WGS sequence"/>
</dbReference>
<gene>
    <name evidence="1" type="ORF">I2I05_20755</name>
</gene>
<comment type="caution">
    <text evidence="1">The sequence shown here is derived from an EMBL/GenBank/DDBJ whole genome shotgun (WGS) entry which is preliminary data.</text>
</comment>
<evidence type="ECO:0000313" key="1">
    <source>
        <dbReference type="EMBL" id="MBF9239837.1"/>
    </source>
</evidence>
<proteinExistence type="predicted"/>
<evidence type="ECO:0008006" key="3">
    <source>
        <dbReference type="Google" id="ProtNLM"/>
    </source>
</evidence>
<organism evidence="1 2">
    <name type="scientific">Hymenobacter jeongseonensis</name>
    <dbReference type="NCBI Taxonomy" id="2791027"/>
    <lineage>
        <taxon>Bacteria</taxon>
        <taxon>Pseudomonadati</taxon>
        <taxon>Bacteroidota</taxon>
        <taxon>Cytophagia</taxon>
        <taxon>Cytophagales</taxon>
        <taxon>Hymenobacteraceae</taxon>
        <taxon>Hymenobacter</taxon>
    </lineage>
</organism>
<protein>
    <recommendedName>
        <fullName evidence="3">Lipoprotein</fullName>
    </recommendedName>
</protein>
<sequence length="148" mass="16175">MKHYLILVASGLLLAGCNSESTTDAATTTLPATATAATDSNPDPRVATIRQQHEQLLVMQKEYVAQLSTLKGFEKLSPARTKKSTEHFNFLIEQSQANLTALDQLDEGKAQEPTQITLVGEFGEKQASLLSRGEKQLAGIHNEHYLPQ</sequence>
<name>A0ABS0IN84_9BACT</name>
<keyword evidence="2" id="KW-1185">Reference proteome</keyword>
<reference evidence="1 2" key="1">
    <citation type="submission" date="2020-11" db="EMBL/GenBank/DDBJ databases">
        <authorList>
            <person name="Kim M.K."/>
        </authorList>
    </citation>
    <scope>NUCLEOTIDE SEQUENCE [LARGE SCALE GENOMIC DNA]</scope>
    <source>
        <strain evidence="1 2">BT683</strain>
    </source>
</reference>
<dbReference type="RefSeq" id="WP_196284187.1">
    <property type="nucleotide sequence ID" value="NZ_JADQDQ010000019.1"/>
</dbReference>
<dbReference type="EMBL" id="JADQDQ010000019">
    <property type="protein sequence ID" value="MBF9239837.1"/>
    <property type="molecule type" value="Genomic_DNA"/>
</dbReference>
<evidence type="ECO:0000313" key="2">
    <source>
        <dbReference type="Proteomes" id="UP000597617"/>
    </source>
</evidence>
<dbReference type="PROSITE" id="PS51257">
    <property type="entry name" value="PROKAR_LIPOPROTEIN"/>
    <property type="match status" value="1"/>
</dbReference>
<accession>A0ABS0IN84</accession>